<evidence type="ECO:0000313" key="2">
    <source>
        <dbReference type="EMBL" id="RZC75470.1"/>
    </source>
</evidence>
<dbReference type="InterPro" id="IPR055454">
    <property type="entry name" value="CNOT1-like_NOT1_connector"/>
</dbReference>
<feature type="non-terminal residue" evidence="2">
    <location>
        <position position="1"/>
    </location>
</feature>
<gene>
    <name evidence="2" type="ORF">C5167_050951</name>
</gene>
<protein>
    <recommendedName>
        <fullName evidence="1">CCR4-NOT transcription complex subunit 1-like NOT1 connector domain-containing protein</fullName>
    </recommendedName>
</protein>
<organism evidence="2 3">
    <name type="scientific">Papaver somniferum</name>
    <name type="common">Opium poppy</name>
    <dbReference type="NCBI Taxonomy" id="3469"/>
    <lineage>
        <taxon>Eukaryota</taxon>
        <taxon>Viridiplantae</taxon>
        <taxon>Streptophyta</taxon>
        <taxon>Embryophyta</taxon>
        <taxon>Tracheophyta</taxon>
        <taxon>Spermatophyta</taxon>
        <taxon>Magnoliopsida</taxon>
        <taxon>Ranunculales</taxon>
        <taxon>Papaveraceae</taxon>
        <taxon>Papaveroideae</taxon>
        <taxon>Papaver</taxon>
    </lineage>
</organism>
<dbReference type="Pfam" id="PF25097">
    <property type="entry name" value="ARM_Cnot1"/>
    <property type="match status" value="1"/>
</dbReference>
<sequence length="217" mass="23148">FQLASFLQPASSQLNPIVYSTKQGGRGFGSAVQPLALISEDMDPTSTQILSTSSSHIGAYDVGVIVEVPEIILRPVTLDEVLWLWPARIQYALDKAYDAGRNTTASGFVISLLQALVTQESGVGVSELHNLIEALAKLATALGSPESLPQLVEVSRDVSLNAPALSGYMVSNSEKANQSRDRMAPSVRLSICEATGTDDAAVTSFFVTVVVKWPAQR</sequence>
<reference evidence="2 3" key="1">
    <citation type="journal article" date="2018" name="Science">
        <title>The opium poppy genome and morphinan production.</title>
        <authorList>
            <person name="Guo L."/>
            <person name="Winzer T."/>
            <person name="Yang X."/>
            <person name="Li Y."/>
            <person name="Ning Z."/>
            <person name="He Z."/>
            <person name="Teodor R."/>
            <person name="Lu Y."/>
            <person name="Bowser T.A."/>
            <person name="Graham I.A."/>
            <person name="Ye K."/>
        </authorList>
    </citation>
    <scope>NUCLEOTIDE SEQUENCE [LARGE SCALE GENOMIC DNA]</scope>
    <source>
        <strain evidence="3">cv. HN1</strain>
        <tissue evidence="2">Leaves</tissue>
    </source>
</reference>
<dbReference type="Gramene" id="RZC75470">
    <property type="protein sequence ID" value="RZC75470"/>
    <property type="gene ID" value="C5167_050951"/>
</dbReference>
<evidence type="ECO:0000313" key="3">
    <source>
        <dbReference type="Proteomes" id="UP000316621"/>
    </source>
</evidence>
<keyword evidence="3" id="KW-1185">Reference proteome</keyword>
<name>A0A4Y7KSY0_PAPSO</name>
<feature type="domain" description="CCR4-NOT transcription complex subunit 1-like NOT1 connector" evidence="1">
    <location>
        <begin position="92"/>
        <end position="156"/>
    </location>
</feature>
<dbReference type="EMBL" id="CM010722">
    <property type="protein sequence ID" value="RZC75470.1"/>
    <property type="molecule type" value="Genomic_DNA"/>
</dbReference>
<proteinExistence type="predicted"/>
<accession>A0A4Y7KSY0</accession>
<evidence type="ECO:0000259" key="1">
    <source>
        <dbReference type="Pfam" id="PF25097"/>
    </source>
</evidence>
<dbReference type="AlphaFoldDB" id="A0A4Y7KSY0"/>
<dbReference type="STRING" id="3469.A0A4Y7KSY0"/>
<dbReference type="Proteomes" id="UP000316621">
    <property type="component" value="Chromosome 8"/>
</dbReference>